<reference evidence="1" key="1">
    <citation type="submission" date="2019-12" db="EMBL/GenBank/DDBJ databases">
        <title>Genome sequencing and annotation of Brassica cretica.</title>
        <authorList>
            <person name="Studholme D.J."/>
            <person name="Sarris P.F."/>
        </authorList>
    </citation>
    <scope>NUCLEOTIDE SEQUENCE</scope>
    <source>
        <strain evidence="2">PFS-001/15</strain>
        <strain evidence="1">PFS-102/07</strain>
        <tissue evidence="1">Leaf</tissue>
    </source>
</reference>
<dbReference type="EMBL" id="QGKW02000717">
    <property type="protein sequence ID" value="KAF2597506.1"/>
    <property type="molecule type" value="Genomic_DNA"/>
</dbReference>
<name>A0A3N6Q7W9_BRACR</name>
<sequence>MARLFWRGAQGLSANRGWRGVALNVKVLKGGGDILHLSLKLSDCITGDFCFGSNRYSSRSCHC</sequence>
<protein>
    <submittedName>
        <fullName evidence="1">Uncharacterized protein</fullName>
    </submittedName>
</protein>
<accession>A0A3N6Q7W9</accession>
<gene>
    <name evidence="2" type="ORF">F2Q68_00008712</name>
    <name evidence="1" type="ORF">F2Q70_00015785</name>
</gene>
<dbReference type="Proteomes" id="UP000712281">
    <property type="component" value="Unassembled WGS sequence"/>
</dbReference>
<proteinExistence type="predicted"/>
<comment type="caution">
    <text evidence="1">The sequence shown here is derived from an EMBL/GenBank/DDBJ whole genome shotgun (WGS) entry which is preliminary data.</text>
</comment>
<dbReference type="EMBL" id="QGKY02001250">
    <property type="protein sequence ID" value="KAF2561624.1"/>
    <property type="molecule type" value="Genomic_DNA"/>
</dbReference>
<dbReference type="AlphaFoldDB" id="A0A3N6Q7W9"/>
<evidence type="ECO:0000313" key="1">
    <source>
        <dbReference type="EMBL" id="KAF2561624.1"/>
    </source>
</evidence>
<organism evidence="1">
    <name type="scientific">Brassica cretica</name>
    <name type="common">Mustard</name>
    <dbReference type="NCBI Taxonomy" id="69181"/>
    <lineage>
        <taxon>Eukaryota</taxon>
        <taxon>Viridiplantae</taxon>
        <taxon>Streptophyta</taxon>
        <taxon>Embryophyta</taxon>
        <taxon>Tracheophyta</taxon>
        <taxon>Spermatophyta</taxon>
        <taxon>Magnoliopsida</taxon>
        <taxon>eudicotyledons</taxon>
        <taxon>Gunneridae</taxon>
        <taxon>Pentapetalae</taxon>
        <taxon>rosids</taxon>
        <taxon>malvids</taxon>
        <taxon>Brassicales</taxon>
        <taxon>Brassicaceae</taxon>
        <taxon>Brassiceae</taxon>
        <taxon>Brassica</taxon>
    </lineage>
</organism>
<evidence type="ECO:0000313" key="2">
    <source>
        <dbReference type="EMBL" id="KAF2597506.1"/>
    </source>
</evidence>